<name>A0A0S4J5K2_BODSA</name>
<protein>
    <submittedName>
        <fullName evidence="1">Uncharacterized protein</fullName>
    </submittedName>
</protein>
<evidence type="ECO:0000313" key="2">
    <source>
        <dbReference type="Proteomes" id="UP000051952"/>
    </source>
</evidence>
<keyword evidence="2" id="KW-1185">Reference proteome</keyword>
<organism evidence="1 2">
    <name type="scientific">Bodo saltans</name>
    <name type="common">Flagellated protozoan</name>
    <dbReference type="NCBI Taxonomy" id="75058"/>
    <lineage>
        <taxon>Eukaryota</taxon>
        <taxon>Discoba</taxon>
        <taxon>Euglenozoa</taxon>
        <taxon>Kinetoplastea</taxon>
        <taxon>Metakinetoplastina</taxon>
        <taxon>Eubodonida</taxon>
        <taxon>Bodonidae</taxon>
        <taxon>Bodo</taxon>
    </lineage>
</organism>
<gene>
    <name evidence="1" type="ORF">BSAL_88580</name>
</gene>
<accession>A0A0S4J5K2</accession>
<reference evidence="2" key="1">
    <citation type="submission" date="2015-09" db="EMBL/GenBank/DDBJ databases">
        <authorList>
            <consortium name="Pathogen Informatics"/>
        </authorList>
    </citation>
    <scope>NUCLEOTIDE SEQUENCE [LARGE SCALE GENOMIC DNA]</scope>
    <source>
        <strain evidence="2">Lake Konstanz</strain>
    </source>
</reference>
<dbReference type="Proteomes" id="UP000051952">
    <property type="component" value="Unassembled WGS sequence"/>
</dbReference>
<sequence length="404" mass="45906">MPAAAQEHHHLQAIHRAQHLSSGDSSKLEYFGYHDTTRRDSASMLQRTPTQIHVLMSVKNLGQSLSPELINRRVEQLLINAYRCQSEADTPVAQYVGTLGHEIILSVTFPGVEGLSRSMTIRQFMLNTAFRFLMDADGYWSDSLRYFLKEVSVNYSSMGHRARTRLSGGSPTLLVEFCLLPSCDSLLDLMQHYYHMPTANKSFLLNSLFNSPYLDRPVPVPSDGMPPQVMLQQGPTCVIAVENFPYDILYGHLTLTTDVTNVITPLQWFDRLISISYSLWEQCPRCRSCAWRPETNTLEVQVVFPLPHQPASLDDNLQEFINCMSNHFLFELDCIRHLPTRQHLFRITSPRQRHVAHPTARRDPLIFTLLGMMVQQEVAVEVHANDEPALVIDEGGFQNSSHSG</sequence>
<dbReference type="EMBL" id="CYKH01001117">
    <property type="protein sequence ID" value="CUG84361.1"/>
    <property type="molecule type" value="Genomic_DNA"/>
</dbReference>
<evidence type="ECO:0000313" key="1">
    <source>
        <dbReference type="EMBL" id="CUG84361.1"/>
    </source>
</evidence>
<proteinExistence type="predicted"/>
<dbReference type="VEuPathDB" id="TriTrypDB:BSAL_88580"/>
<dbReference type="AlphaFoldDB" id="A0A0S4J5K2"/>